<dbReference type="InterPro" id="IPR024530">
    <property type="entry name" value="QSregVF_b"/>
</dbReference>
<reference evidence="1" key="1">
    <citation type="submission" date="2018-06" db="EMBL/GenBank/DDBJ databases">
        <authorList>
            <person name="Zhirakovskaya E."/>
        </authorList>
    </citation>
    <scope>NUCLEOTIDE SEQUENCE</scope>
</reference>
<name>A0A3B0Y367_9ZZZZ</name>
<sequence length="80" mass="9172">MNSEPFDPEQARKELLKLASYRMPYGKYAGQLLIELPEPYVVWYHSKGFPGGELGRMLGLTYEIKVNGLEPLFNPLTPDR</sequence>
<organism evidence="1">
    <name type="scientific">hydrothermal vent metagenome</name>
    <dbReference type="NCBI Taxonomy" id="652676"/>
    <lineage>
        <taxon>unclassified sequences</taxon>
        <taxon>metagenomes</taxon>
        <taxon>ecological metagenomes</taxon>
    </lineage>
</organism>
<evidence type="ECO:0000313" key="1">
    <source>
        <dbReference type="EMBL" id="VAW62914.1"/>
    </source>
</evidence>
<proteinExistence type="predicted"/>
<gene>
    <name evidence="1" type="ORF">MNBD_GAMMA09-3392</name>
</gene>
<protein>
    <submittedName>
        <fullName evidence="1">Uncharacterized protein YpeB</fullName>
    </submittedName>
</protein>
<dbReference type="AlphaFoldDB" id="A0A3B0Y367"/>
<dbReference type="Pfam" id="PF12843">
    <property type="entry name" value="QSregVF_b"/>
    <property type="match status" value="1"/>
</dbReference>
<accession>A0A3B0Y367</accession>
<dbReference type="EMBL" id="UOFI01000033">
    <property type="protein sequence ID" value="VAW62914.1"/>
    <property type="molecule type" value="Genomic_DNA"/>
</dbReference>